<sequence length="801" mass="91217">MSDLKQACPNLQDHVSALLKLLKQEPSLRVLDTTPVQTSLNKALSPTFEIVFAGPFSAGKSMLINALLERELLYSSEGHATGTECRIAYAEPTEERAILTFMSQVEIQYQVRMLLERLALVSDVTLKNSDSIQQGITAATTIIQNEGGKDKSEKAKQANALKLLLEGYKANETRINETRNNVFAMESLNFQHLNDASEYARQGANSAVLKKIEYYCHHPLLAGGNVLIDTPGIDAPVKEHAELSYRCIENPETSAVVCVFQVAKSGELTREETQLLEKINNSVTIRDRVFYVFNRIDETWYNPQLRHRLQGIIQDQFYDSERVYRTSGLLGFYGSLVAKTNAENRYGLDSIFAKSIGAMPNQEDTHQFVDAFNRYCVQSGKLPGDTFQVAVFNDQTQDENYVRILNQYHKPLISHLISDSGIEDFRYGITRYLKEEKYPQLLNQLAEDLQIICISLKDTLLPAWSHLRDQPTDVEALKEIKLQNVSHELKEASDQFTDHIKDFLNRAMGSQDTLLEKDYERLCKKMVEALKALLNKFSIEEVYQQALASHRSNSVVPVMGILAEAFYYLANGLKKTLVEASEELIQHLFVRLKKEIGDQSYYRDLYRLLGNDSGIHKKLDQVCYERVIAMTGIATIECDRYVREREDFYQENTGIFRLREVLRKVCRNYDLTGMKEAEKDLLELLKLDFEHKLAKTIHVSFRQSINSTINEPLLMMAAEHSQGILQQSGQARENVAKTIEREAEESIQKNANELQKINEKIATYNQSVTHINHCLEALGRDRQKLPEILESDLHALSSASS</sequence>
<dbReference type="Pfam" id="PF00350">
    <property type="entry name" value="Dynamin_N"/>
    <property type="match status" value="1"/>
</dbReference>
<dbReference type="Gene3D" id="3.40.50.300">
    <property type="entry name" value="P-loop containing nucleotide triphosphate hydrolases"/>
    <property type="match status" value="1"/>
</dbReference>
<proteinExistence type="predicted"/>
<dbReference type="SUPFAM" id="SSF52540">
    <property type="entry name" value="P-loop containing nucleoside triphosphate hydrolases"/>
    <property type="match status" value="1"/>
</dbReference>
<protein>
    <submittedName>
        <fullName evidence="8">Dynamin family protein</fullName>
    </submittedName>
</protein>
<keyword evidence="4" id="KW-0342">GTP-binding</keyword>
<evidence type="ECO:0000256" key="5">
    <source>
        <dbReference type="ARBA" id="ARBA00023136"/>
    </source>
</evidence>
<evidence type="ECO:0000256" key="4">
    <source>
        <dbReference type="ARBA" id="ARBA00023134"/>
    </source>
</evidence>
<dbReference type="PANTHER" id="PTHR10465">
    <property type="entry name" value="TRANSMEMBRANE GTPASE FZO1"/>
    <property type="match status" value="1"/>
</dbReference>
<evidence type="ECO:0000313" key="9">
    <source>
        <dbReference type="Proteomes" id="UP001154265"/>
    </source>
</evidence>
<dbReference type="PANTHER" id="PTHR10465:SF0">
    <property type="entry name" value="SARCALUMENIN"/>
    <property type="match status" value="1"/>
</dbReference>
<comment type="subcellular location">
    <subcellularLocation>
        <location evidence="1">Membrane</location>
    </subcellularLocation>
</comment>
<keyword evidence="2" id="KW-0547">Nucleotide-binding</keyword>
<evidence type="ECO:0000256" key="3">
    <source>
        <dbReference type="ARBA" id="ARBA00022801"/>
    </source>
</evidence>
<evidence type="ECO:0000313" key="8">
    <source>
        <dbReference type="EMBL" id="MDG2991186.1"/>
    </source>
</evidence>
<dbReference type="Proteomes" id="UP001154265">
    <property type="component" value="Unassembled WGS sequence"/>
</dbReference>
<keyword evidence="5" id="KW-0472">Membrane</keyword>
<keyword evidence="6" id="KW-0175">Coiled coil</keyword>
<dbReference type="InterPro" id="IPR027094">
    <property type="entry name" value="Mitofusin_fam"/>
</dbReference>
<organism evidence="8 9">
    <name type="scientific">Candidatus Synechococcus calcipolaris G9</name>
    <dbReference type="NCBI Taxonomy" id="1497997"/>
    <lineage>
        <taxon>Bacteria</taxon>
        <taxon>Bacillati</taxon>
        <taxon>Cyanobacteriota</taxon>
        <taxon>Cyanophyceae</taxon>
        <taxon>Synechococcales</taxon>
        <taxon>Synechococcaceae</taxon>
        <taxon>Synechococcus</taxon>
    </lineage>
</organism>
<evidence type="ECO:0000256" key="2">
    <source>
        <dbReference type="ARBA" id="ARBA00022741"/>
    </source>
</evidence>
<evidence type="ECO:0000256" key="6">
    <source>
        <dbReference type="SAM" id="Coils"/>
    </source>
</evidence>
<evidence type="ECO:0000259" key="7">
    <source>
        <dbReference type="Pfam" id="PF00350"/>
    </source>
</evidence>
<feature type="coiled-coil region" evidence="6">
    <location>
        <begin position="736"/>
        <end position="767"/>
    </location>
</feature>
<dbReference type="InterPro" id="IPR027417">
    <property type="entry name" value="P-loop_NTPase"/>
</dbReference>
<gene>
    <name evidence="8" type="ORF">L3556_09630</name>
</gene>
<keyword evidence="9" id="KW-1185">Reference proteome</keyword>
<reference evidence="8" key="1">
    <citation type="journal article" date="2022" name="Genome Biol. Evol.">
        <title>A New Gene Family Diagnostic for Intracellular Biomineralization of Amorphous Ca Carbonates by Cyanobacteria.</title>
        <authorList>
            <person name="Benzerara K."/>
            <person name="Duprat E."/>
            <person name="Bitard-Feildel T."/>
            <person name="Caumes G."/>
            <person name="Cassier-Chauvat C."/>
            <person name="Chauvat F."/>
            <person name="Dezi M."/>
            <person name="Diop S.I."/>
            <person name="Gaschignard G."/>
            <person name="Gorgen S."/>
            <person name="Gugger M."/>
            <person name="Lopez-Garcia P."/>
            <person name="Millet M."/>
            <person name="Skouri-Panet F."/>
            <person name="Moreira D."/>
            <person name="Callebaut I."/>
        </authorList>
    </citation>
    <scope>NUCLEOTIDE SEQUENCE</scope>
    <source>
        <strain evidence="8">G9</strain>
    </source>
</reference>
<dbReference type="EMBL" id="JAKKUT010000002">
    <property type="protein sequence ID" value="MDG2991186.1"/>
    <property type="molecule type" value="Genomic_DNA"/>
</dbReference>
<comment type="caution">
    <text evidence="8">The sequence shown here is derived from an EMBL/GenBank/DDBJ whole genome shotgun (WGS) entry which is preliminary data.</text>
</comment>
<dbReference type="InterPro" id="IPR045063">
    <property type="entry name" value="Dynamin_N"/>
</dbReference>
<accession>A0ABT6F042</accession>
<reference evidence="8" key="2">
    <citation type="submission" date="2022-01" db="EMBL/GenBank/DDBJ databases">
        <authorList>
            <person name="Zivanovic Y."/>
            <person name="Moreira D."/>
            <person name="Lopez-Garcia P."/>
        </authorList>
    </citation>
    <scope>NUCLEOTIDE SEQUENCE</scope>
    <source>
        <strain evidence="8">G9</strain>
    </source>
</reference>
<feature type="domain" description="Dynamin N-terminal" evidence="7">
    <location>
        <begin position="50"/>
        <end position="269"/>
    </location>
</feature>
<dbReference type="RefSeq" id="WP_277867066.1">
    <property type="nucleotide sequence ID" value="NZ_JAKKUT010000002.1"/>
</dbReference>
<evidence type="ECO:0000256" key="1">
    <source>
        <dbReference type="ARBA" id="ARBA00004370"/>
    </source>
</evidence>
<name>A0ABT6F042_9SYNE</name>
<keyword evidence="3" id="KW-0378">Hydrolase</keyword>